<feature type="region of interest" description="Disordered" evidence="1">
    <location>
        <begin position="1179"/>
        <end position="1232"/>
    </location>
</feature>
<proteinExistence type="predicted"/>
<evidence type="ECO:0000256" key="1">
    <source>
        <dbReference type="SAM" id="MobiDB-lite"/>
    </source>
</evidence>
<gene>
    <name evidence="2" type="ORF">PLXY2_LOCUS7897</name>
</gene>
<feature type="compositionally biased region" description="Polar residues" evidence="1">
    <location>
        <begin position="406"/>
        <end position="423"/>
    </location>
</feature>
<feature type="region of interest" description="Disordered" evidence="1">
    <location>
        <begin position="979"/>
        <end position="1011"/>
    </location>
</feature>
<feature type="compositionally biased region" description="Basic and acidic residues" evidence="1">
    <location>
        <begin position="1033"/>
        <end position="1042"/>
    </location>
</feature>
<feature type="compositionally biased region" description="Low complexity" evidence="1">
    <location>
        <begin position="149"/>
        <end position="166"/>
    </location>
</feature>
<organism evidence="2 3">
    <name type="scientific">Plutella xylostella</name>
    <name type="common">Diamondback moth</name>
    <name type="synonym">Plutella maculipennis</name>
    <dbReference type="NCBI Taxonomy" id="51655"/>
    <lineage>
        <taxon>Eukaryota</taxon>
        <taxon>Metazoa</taxon>
        <taxon>Ecdysozoa</taxon>
        <taxon>Arthropoda</taxon>
        <taxon>Hexapoda</taxon>
        <taxon>Insecta</taxon>
        <taxon>Pterygota</taxon>
        <taxon>Neoptera</taxon>
        <taxon>Endopterygota</taxon>
        <taxon>Lepidoptera</taxon>
        <taxon>Glossata</taxon>
        <taxon>Ditrysia</taxon>
        <taxon>Yponomeutoidea</taxon>
        <taxon>Plutellidae</taxon>
        <taxon>Plutella</taxon>
    </lineage>
</organism>
<feature type="region of interest" description="Disordered" evidence="1">
    <location>
        <begin position="1596"/>
        <end position="1675"/>
    </location>
</feature>
<evidence type="ECO:0000313" key="3">
    <source>
        <dbReference type="Proteomes" id="UP000653454"/>
    </source>
</evidence>
<feature type="compositionally biased region" description="Polar residues" evidence="1">
    <location>
        <begin position="483"/>
        <end position="495"/>
    </location>
</feature>
<accession>A0A8S4F5P6</accession>
<sequence length="1925" mass="208444">MESSEDDAGAASNASRRALARETEPERAEAMDACAAEPAGAGGSCGTPATSEENYDGDSVPSPSAHDANTSTEAILDMIDDFIDGPREPREPPREPDPPPAGPAKPASTDHTEETTDNLSVLQQQTNKSESDVILPEVLIPPPVHSAKSETLLESSTEPESQLSTPCEVPVDTGVAAQCSEPVASSEIEPLPVPEQSHPMDTVSEEVVSVGQVEESAYVHQQSLSTQSEDVIVPESCNQPPSVEHSEPSATVEQSEQILAVGKSELPSPLEQCDLPAPIECAIPLVPESSVLSPAADKCKLSETIGQSELQSMAGQSELSCVDPSVLPPLIGQSESPSPTEHNELLPANQSDLPSSAEQDNLSSAPIQIKSTEQIDEQSKVDQSELPTTPEQSEEHSLSETRDLPPTTSQSELLSVTEPTESTAKPVDAPSSELQSEQLSSAVESDVPTCMDGELPSASNTASCESPAPTVLSENAPLEVQSELPTSAVPTQQPQCEPELSAPPIVEPEQQPVSSVETDMLSSCPVPSSSISDSLDTSECQVQDRTVKCVSSSESNDNVTVGSVESTSSDIIASTPVTRSPLKRRLVRPARPDTTVSSSVDLQPTVTQTTQPTTSECIVKDVSSSSDAVSSIEDVCATRITGNVSEISVCKAETSTAVSTPKKIKLIRNKIPAPVTQTVQITPEPQPCQSTSLPDASLSVSRSESCFVNCISTTESTHITVDEETVKESNTTENTVAEIIINETPKEEPTIEPPEEKLEAKELNEVKHENEVETRKVPPIKLSLSGTCNSEPVVPEEQLDDVKSLPEKSDNIETAKECTETVKQVPKLTIKIGSAGKIPEEMKSPIPKVTIKPLRPPVDDKQTENCEQFPSITKLNIKPIPKPPEKINDIHRKSSSSDISDTSESSENDETSTSDQASASDQGPSDVIPKVTIKLGKPGTQSEGKFYTEKSIPKLTIKPLQNEEHVDIQSEERQYEKIPKLTIKPVTRSDSQPLSPKLTIKPLKPPPESNLCKEINMDQSEIPKLKINQESLSPREIKENSHVPKITIKPITKPDTEATSPKSTKKLSSKCEDDHIPVVTKLNIKPVVKPTERSGESSDSFDDKVPVVSKLNIKPIVKPKDNDIDSNLEDIPKVTKINIKPIKNPEENITEDCDDWNTCGDAKSIPIVSKLNIKPIVKPVDEDASKESENQSSETGNSSDDNTDQIPVVTKLNIKPIVKPNDSNNSSHSKSNALIEDNIPVVTKLNIKPIIKPGDDVLPSSPKKEKSSDYRNADIVPVVTKLNIKPIVKPEEMELQQRESEEATNPPIVMKINIKSMTESYDKVESKAKVNENHTDEIPVVSKINIKPIVKPIDVYDEVKAVGSPKKQNCHPKPDTSCSEETIGSTNTESCEIVKQNCVSESLEIRPVKGLNSVVNMVKSSSPVPITKASENMERSIKANIHNEERKSKDVVTEASKRQAIEQLSQITRKSSTQTCTLLKKLLEETTVTKVENITNAQSSVETNKTSTENNIAVVNCAKSSPQISEKLVNSDKMGNDLQHDPKEELSEQVTKPLEINTVSDKVTSSGQDSPRIILKINKTEHGASSEIINLTDEVKPCEKSQSTQTMKSFANHQKAHLNSKKKTEPEEVSNVVGKRLRSSRVVQEQEKTPTPRRLTGKRGTPLSASSDNKETEMTALESKRVKLGKLLMNKALTITPVTNDMATITPIVKVPSVSPPNPKEKVNNSILNNENCSKNGNSKLHKILSNLQAKQAMQVMPTINCLDNRSKIVPEHDSTNTSTGSSDVVEVPLPVDQQVIMLDSPSSRDFSLAPDDVAQDPLDVDSCKEVSKQIVPEVMTPQPKKRGRPRKVPASEGAKPAPPPLPTPALEERPQRSLRLSRDRPAIIPKPTRGRGRGRGGKRPAESPVVATEPAPEPPPRPPRPKKK</sequence>
<comment type="caution">
    <text evidence="2">The sequence shown here is derived from an EMBL/GenBank/DDBJ whole genome shotgun (WGS) entry which is preliminary data.</text>
</comment>
<dbReference type="EMBL" id="CAJHNJ030000028">
    <property type="protein sequence ID" value="CAG9123298.1"/>
    <property type="molecule type" value="Genomic_DNA"/>
</dbReference>
<feature type="compositionally biased region" description="Basic and acidic residues" evidence="1">
    <location>
        <begin position="1867"/>
        <end position="1882"/>
    </location>
</feature>
<feature type="compositionally biased region" description="Polar residues" evidence="1">
    <location>
        <begin position="1600"/>
        <end position="1612"/>
    </location>
</feature>
<feature type="region of interest" description="Disordered" evidence="1">
    <location>
        <begin position="1364"/>
        <end position="1383"/>
    </location>
</feature>
<feature type="compositionally biased region" description="Basic and acidic residues" evidence="1">
    <location>
        <begin position="393"/>
        <end position="403"/>
    </location>
</feature>
<feature type="region of interest" description="Disordered" evidence="1">
    <location>
        <begin position="310"/>
        <end position="537"/>
    </location>
</feature>
<feature type="region of interest" description="Disordered" evidence="1">
    <location>
        <begin position="1803"/>
        <end position="1925"/>
    </location>
</feature>
<feature type="compositionally biased region" description="Low complexity" evidence="1">
    <location>
        <begin position="521"/>
        <end position="537"/>
    </location>
</feature>
<protein>
    <submittedName>
        <fullName evidence="2">(diamondback moth) hypothetical protein</fullName>
    </submittedName>
</protein>
<evidence type="ECO:0000313" key="2">
    <source>
        <dbReference type="EMBL" id="CAG9123298.1"/>
    </source>
</evidence>
<feature type="compositionally biased region" description="Low complexity" evidence="1">
    <location>
        <begin position="993"/>
        <end position="1002"/>
    </location>
</feature>
<feature type="compositionally biased region" description="Basic residues" evidence="1">
    <location>
        <begin position="1889"/>
        <end position="1899"/>
    </location>
</feature>
<feature type="region of interest" description="Disordered" evidence="1">
    <location>
        <begin position="787"/>
        <end position="812"/>
    </location>
</feature>
<feature type="region of interest" description="Disordered" evidence="1">
    <location>
        <begin position="1026"/>
        <end position="1072"/>
    </location>
</feature>
<feature type="compositionally biased region" description="Polar residues" evidence="1">
    <location>
        <begin position="1190"/>
        <end position="1200"/>
    </location>
</feature>
<feature type="region of interest" description="Disordered" evidence="1">
    <location>
        <begin position="1"/>
        <end position="168"/>
    </location>
</feature>
<feature type="compositionally biased region" description="Polar residues" evidence="1">
    <location>
        <begin position="310"/>
        <end position="319"/>
    </location>
</feature>
<feature type="compositionally biased region" description="Low complexity" evidence="1">
    <location>
        <begin position="1221"/>
        <end position="1232"/>
    </location>
</feature>
<reference evidence="2" key="1">
    <citation type="submission" date="2020-11" db="EMBL/GenBank/DDBJ databases">
        <authorList>
            <person name="Whiteford S."/>
        </authorList>
    </citation>
    <scope>NUCLEOTIDE SEQUENCE</scope>
</reference>
<feature type="region of interest" description="Disordered" evidence="1">
    <location>
        <begin position="181"/>
        <end position="208"/>
    </location>
</feature>
<feature type="compositionally biased region" description="Low complexity" evidence="1">
    <location>
        <begin position="431"/>
        <end position="441"/>
    </location>
</feature>
<name>A0A8S4F5P6_PLUXY</name>
<feature type="compositionally biased region" description="Polar residues" evidence="1">
    <location>
        <begin position="348"/>
        <end position="372"/>
    </location>
</feature>
<feature type="compositionally biased region" description="Basic and acidic residues" evidence="1">
    <location>
        <begin position="84"/>
        <end position="97"/>
    </location>
</feature>
<feature type="compositionally biased region" description="Polar residues" evidence="1">
    <location>
        <begin position="117"/>
        <end position="128"/>
    </location>
</feature>
<feature type="region of interest" description="Disordered" evidence="1">
    <location>
        <begin position="234"/>
        <end position="256"/>
    </location>
</feature>
<keyword evidence="3" id="KW-1185">Reference proteome</keyword>
<feature type="compositionally biased region" description="Basic and acidic residues" evidence="1">
    <location>
        <begin position="1179"/>
        <end position="1189"/>
    </location>
</feature>
<dbReference type="Proteomes" id="UP000653454">
    <property type="component" value="Unassembled WGS sequence"/>
</dbReference>
<feature type="compositionally biased region" description="Basic and acidic residues" evidence="1">
    <location>
        <begin position="883"/>
        <end position="892"/>
    </location>
</feature>
<feature type="region of interest" description="Disordered" evidence="1">
    <location>
        <begin position="839"/>
        <end position="947"/>
    </location>
</feature>
<feature type="compositionally biased region" description="Basic and acidic residues" evidence="1">
    <location>
        <begin position="19"/>
        <end position="30"/>
    </location>
</feature>
<feature type="compositionally biased region" description="Basic and acidic residues" evidence="1">
    <location>
        <begin position="800"/>
        <end position="812"/>
    </location>
</feature>